<feature type="transmembrane region" description="Helical" evidence="7">
    <location>
        <begin position="417"/>
        <end position="438"/>
    </location>
</feature>
<dbReference type="GO" id="GO:0016020">
    <property type="term" value="C:membrane"/>
    <property type="evidence" value="ECO:0007669"/>
    <property type="project" value="UniProtKB-SubCell"/>
</dbReference>
<feature type="transmembrane region" description="Helical" evidence="7">
    <location>
        <begin position="343"/>
        <end position="360"/>
    </location>
</feature>
<keyword evidence="10" id="KW-1185">Reference proteome</keyword>
<keyword evidence="6 7" id="KW-0472">Membrane</keyword>
<dbReference type="InterPro" id="IPR058533">
    <property type="entry name" value="Cation_efflux_TM"/>
</dbReference>
<evidence type="ECO:0000313" key="10">
    <source>
        <dbReference type="Proteomes" id="UP000005408"/>
    </source>
</evidence>
<dbReference type="PANTHER" id="PTHR13414:SF9">
    <property type="entry name" value="PROTON-COUPLED ZINC ANTIPORTER SLC30A9, MITOCHONDRIAL"/>
    <property type="match status" value="1"/>
</dbReference>
<keyword evidence="5 7" id="KW-1133">Transmembrane helix</keyword>
<feature type="transmembrane region" description="Helical" evidence="7">
    <location>
        <begin position="381"/>
        <end position="405"/>
    </location>
</feature>
<dbReference type="Pfam" id="PF01545">
    <property type="entry name" value="Cation_efflux"/>
    <property type="match status" value="1"/>
</dbReference>
<dbReference type="GO" id="GO:0005783">
    <property type="term" value="C:endoplasmic reticulum"/>
    <property type="evidence" value="ECO:0007669"/>
    <property type="project" value="TreeGrafter"/>
</dbReference>
<keyword evidence="4 7" id="KW-0812">Transmembrane</keyword>
<dbReference type="Proteomes" id="UP000005408">
    <property type="component" value="Unassembled WGS sequence"/>
</dbReference>
<dbReference type="GO" id="GO:0006882">
    <property type="term" value="P:intracellular zinc ion homeostasis"/>
    <property type="evidence" value="ECO:0007669"/>
    <property type="project" value="TreeGrafter"/>
</dbReference>
<dbReference type="AlphaFoldDB" id="A0A8W8KTM0"/>
<keyword evidence="3" id="KW-0813">Transport</keyword>
<dbReference type="Gene3D" id="1.20.1510.10">
    <property type="entry name" value="Cation efflux protein transmembrane domain"/>
    <property type="match status" value="1"/>
</dbReference>
<dbReference type="EnsemblMetazoa" id="G24995.1">
    <property type="protein sequence ID" value="G24995.1:cds"/>
    <property type="gene ID" value="G24995"/>
</dbReference>
<dbReference type="EnsemblMetazoa" id="G24995.3">
    <property type="protein sequence ID" value="G24995.3:cds"/>
    <property type="gene ID" value="G24995"/>
</dbReference>
<dbReference type="OMA" id="HSMFSEC"/>
<dbReference type="PANTHER" id="PTHR13414">
    <property type="entry name" value="HUEL-CATION TRANSPORTER"/>
    <property type="match status" value="1"/>
</dbReference>
<sequence>MLLKLILHDGKLLLQKRLLQYPANLHRKQQHHLLTGSWNRAAEQTSFRKWHSFLYNPNSCLLDLVKPCISCCERHISSSSKKGDDAVFRQAECELMSRLDWQFIAKRLQHDGKAKTPKDEGVYLFKREPIYEKMENTIIYEEDLYREYGLTQKDVENLPREKMRSGWSLNQTEDIKYGYRKHLVHSAALQKWGSEEAIKLRRLIIKIEMDKKEEFENEQKNYDIFSFGFKDRQGRVISIALVVNFTVCMMKMVVYAVSMSPSMLAEFLHSMLDTANQGMIYWGLYVSKKAPDKHHPYGYASFQNITSLCSGFSFFVFGFLLSSIMNFYFFFGAETTLSLSHLGVMYITFLMEGASLYFATRELKRKAKERNMKLFPYIRRGFDPNVVVVFMEDMAAVTGVLIASAGMTLSHLYAQPFWDTAASGCVAGLMGIVAAYLIKSNIPSLVGKSIPEEERKDMADFLQRDRIVKYVSDVKAVEIGHEVRFKAEVAFDGKELAQLLFESKEGMDILKGFQNVKKEPEAIEYMKKFADELQNIQGREVDRIERQMRAEFEAKYHIRLRHVDLEPL</sequence>
<evidence type="ECO:0000256" key="2">
    <source>
        <dbReference type="ARBA" id="ARBA00008873"/>
    </source>
</evidence>
<evidence type="ECO:0000256" key="5">
    <source>
        <dbReference type="ARBA" id="ARBA00022989"/>
    </source>
</evidence>
<protein>
    <recommendedName>
        <fullName evidence="8">Cation efflux protein transmembrane domain-containing protein</fullName>
    </recommendedName>
</protein>
<dbReference type="GeneID" id="105347098"/>
<evidence type="ECO:0000256" key="4">
    <source>
        <dbReference type="ARBA" id="ARBA00022692"/>
    </source>
</evidence>
<dbReference type="InterPro" id="IPR002524">
    <property type="entry name" value="Cation_efflux"/>
</dbReference>
<name>A0A8W8KTM0_MAGGI</name>
<comment type="similarity">
    <text evidence="2">Belongs to the cation diffusion facilitator (CDF) transporter (TC 2.A.4) family. SLC30A subfamily.</text>
</comment>
<accession>A0A8W8KTM0</accession>
<comment type="subcellular location">
    <subcellularLocation>
        <location evidence="1">Membrane</location>
        <topology evidence="1">Multi-pass membrane protein</topology>
    </subcellularLocation>
</comment>
<feature type="transmembrane region" description="Helical" evidence="7">
    <location>
        <begin position="305"/>
        <end position="331"/>
    </location>
</feature>
<dbReference type="RefSeq" id="XP_011454297.2">
    <property type="nucleotide sequence ID" value="XM_011455995.4"/>
</dbReference>
<reference evidence="9" key="1">
    <citation type="submission" date="2022-08" db="UniProtKB">
        <authorList>
            <consortium name="EnsemblMetazoa"/>
        </authorList>
    </citation>
    <scope>IDENTIFICATION</scope>
    <source>
        <strain evidence="9">05x7-T-G4-1.051#20</strain>
    </source>
</reference>
<dbReference type="GO" id="GO:0006829">
    <property type="term" value="P:zinc ion transport"/>
    <property type="evidence" value="ECO:0007669"/>
    <property type="project" value="InterPro"/>
</dbReference>
<dbReference type="NCBIfam" id="TIGR01297">
    <property type="entry name" value="CDF"/>
    <property type="match status" value="1"/>
</dbReference>
<feature type="domain" description="Cation efflux protein transmembrane" evidence="8">
    <location>
        <begin position="239"/>
        <end position="446"/>
    </location>
</feature>
<organism evidence="9 10">
    <name type="scientific">Magallana gigas</name>
    <name type="common">Pacific oyster</name>
    <name type="synonym">Crassostrea gigas</name>
    <dbReference type="NCBI Taxonomy" id="29159"/>
    <lineage>
        <taxon>Eukaryota</taxon>
        <taxon>Metazoa</taxon>
        <taxon>Spiralia</taxon>
        <taxon>Lophotrochozoa</taxon>
        <taxon>Mollusca</taxon>
        <taxon>Bivalvia</taxon>
        <taxon>Autobranchia</taxon>
        <taxon>Pteriomorphia</taxon>
        <taxon>Ostreida</taxon>
        <taxon>Ostreoidea</taxon>
        <taxon>Ostreidae</taxon>
        <taxon>Magallana</taxon>
    </lineage>
</organism>
<evidence type="ECO:0000256" key="1">
    <source>
        <dbReference type="ARBA" id="ARBA00004141"/>
    </source>
</evidence>
<dbReference type="KEGG" id="crg:105347098"/>
<dbReference type="GO" id="GO:0008324">
    <property type="term" value="F:monoatomic cation transmembrane transporter activity"/>
    <property type="evidence" value="ECO:0007669"/>
    <property type="project" value="InterPro"/>
</dbReference>
<evidence type="ECO:0000256" key="6">
    <source>
        <dbReference type="ARBA" id="ARBA00023136"/>
    </source>
</evidence>
<dbReference type="InterPro" id="IPR040177">
    <property type="entry name" value="SLC30A9"/>
</dbReference>
<dbReference type="InterPro" id="IPR027469">
    <property type="entry name" value="Cation_efflux_TMD_sf"/>
</dbReference>
<dbReference type="OrthoDB" id="435980at2759"/>
<proteinExistence type="inferred from homology"/>
<evidence type="ECO:0000256" key="7">
    <source>
        <dbReference type="SAM" id="Phobius"/>
    </source>
</evidence>
<evidence type="ECO:0000313" key="9">
    <source>
        <dbReference type="EnsemblMetazoa" id="G24995.1:cds"/>
    </source>
</evidence>
<dbReference type="SUPFAM" id="SSF161111">
    <property type="entry name" value="Cation efflux protein transmembrane domain-like"/>
    <property type="match status" value="1"/>
</dbReference>
<evidence type="ECO:0000256" key="3">
    <source>
        <dbReference type="ARBA" id="ARBA00022448"/>
    </source>
</evidence>
<dbReference type="RefSeq" id="XP_034303991.1">
    <property type="nucleotide sequence ID" value="XM_034448100.2"/>
</dbReference>
<feature type="transmembrane region" description="Helical" evidence="7">
    <location>
        <begin position="236"/>
        <end position="257"/>
    </location>
</feature>
<evidence type="ECO:0000259" key="8">
    <source>
        <dbReference type="Pfam" id="PF01545"/>
    </source>
</evidence>